<comment type="similarity">
    <text evidence="1">Belongs to the MlaA family.</text>
</comment>
<dbReference type="Proteomes" id="UP000220034">
    <property type="component" value="Unassembled WGS sequence"/>
</dbReference>
<dbReference type="Pfam" id="PF04333">
    <property type="entry name" value="MlaA"/>
    <property type="match status" value="1"/>
</dbReference>
<evidence type="ECO:0000313" key="5">
    <source>
        <dbReference type="Proteomes" id="UP000220034"/>
    </source>
</evidence>
<organism evidence="4 5">
    <name type="scientific">Pontivivens marinum</name>
    <dbReference type="NCBI Taxonomy" id="1690039"/>
    <lineage>
        <taxon>Bacteria</taxon>
        <taxon>Pseudomonadati</taxon>
        <taxon>Pseudomonadota</taxon>
        <taxon>Alphaproteobacteria</taxon>
        <taxon>Rhodobacterales</taxon>
        <taxon>Paracoccaceae</taxon>
        <taxon>Pontivivens</taxon>
    </lineage>
</organism>
<proteinExistence type="inferred from homology"/>
<dbReference type="GO" id="GO:0016020">
    <property type="term" value="C:membrane"/>
    <property type="evidence" value="ECO:0007669"/>
    <property type="project" value="InterPro"/>
</dbReference>
<reference evidence="5" key="1">
    <citation type="submission" date="2017-09" db="EMBL/GenBank/DDBJ databases">
        <authorList>
            <person name="Varghese N."/>
            <person name="Submissions S."/>
        </authorList>
    </citation>
    <scope>NUCLEOTIDE SEQUENCE [LARGE SCALE GENOMIC DNA]</scope>
    <source>
        <strain evidence="5">C7</strain>
    </source>
</reference>
<dbReference type="EMBL" id="OCTN01000001">
    <property type="protein sequence ID" value="SOH92822.1"/>
    <property type="molecule type" value="Genomic_DNA"/>
</dbReference>
<evidence type="ECO:0000256" key="1">
    <source>
        <dbReference type="ARBA" id="ARBA00010634"/>
    </source>
</evidence>
<evidence type="ECO:0000313" key="4">
    <source>
        <dbReference type="EMBL" id="SOH92822.1"/>
    </source>
</evidence>
<dbReference type="AlphaFoldDB" id="A0A2C9CNL6"/>
<accession>A0A2C9CNL6</accession>
<gene>
    <name evidence="4" type="ORF">SAMN06273572_101671</name>
</gene>
<dbReference type="PANTHER" id="PTHR30035">
    <property type="entry name" value="LIPOPROTEIN VACJ-RELATED"/>
    <property type="match status" value="1"/>
</dbReference>
<dbReference type="InterPro" id="IPR007428">
    <property type="entry name" value="MlaA"/>
</dbReference>
<dbReference type="PRINTS" id="PR01805">
    <property type="entry name" value="VACJLIPOPROT"/>
</dbReference>
<feature type="chain" id="PRO_5012474375" evidence="3">
    <location>
        <begin position="21"/>
        <end position="244"/>
    </location>
</feature>
<name>A0A2C9CNL6_9RHOB</name>
<dbReference type="RefSeq" id="WP_097928380.1">
    <property type="nucleotide sequence ID" value="NZ_OCTN01000001.1"/>
</dbReference>
<protein>
    <submittedName>
        <fullName evidence="4">Phospholipid-binding lipoprotein MlaA</fullName>
    </submittedName>
</protein>
<feature type="signal peptide" evidence="3">
    <location>
        <begin position="1"/>
        <end position="20"/>
    </location>
</feature>
<dbReference type="PROSITE" id="PS51257">
    <property type="entry name" value="PROKAR_LIPOPROTEIN"/>
    <property type="match status" value="1"/>
</dbReference>
<sequence length="244" mass="25442">MKFILRATAAPALLILAACASPDANETALIADPAEPVNRGIHAFNKGADTIIIRPVSQAYGTIMPEPVERTVENFIGNLALPSDIVNNALQGDTDALGDNLGRFLMNTTLGMGGLLDVAGDTGIERQPADFGQTLATYGVGEGPYVELPLYGPSTARDAVGIVVDLITDPTGLADGDAAPDILTGASVVAVIDTRDELGPVLDGILYDSEDSYSAAQTAYIQLRRAFVNGTDATDEGFVDIYAE</sequence>
<keyword evidence="2 3" id="KW-0732">Signal</keyword>
<evidence type="ECO:0000256" key="2">
    <source>
        <dbReference type="ARBA" id="ARBA00022729"/>
    </source>
</evidence>
<dbReference type="PANTHER" id="PTHR30035:SF3">
    <property type="entry name" value="INTERMEMBRANE PHOSPHOLIPID TRANSPORT SYSTEM LIPOPROTEIN MLAA"/>
    <property type="match status" value="1"/>
</dbReference>
<dbReference type="GO" id="GO:0120010">
    <property type="term" value="P:intermembrane phospholipid transfer"/>
    <property type="evidence" value="ECO:0007669"/>
    <property type="project" value="TreeGrafter"/>
</dbReference>
<keyword evidence="5" id="KW-1185">Reference proteome</keyword>
<dbReference type="OrthoDB" id="9785326at2"/>
<keyword evidence="4" id="KW-0449">Lipoprotein</keyword>
<evidence type="ECO:0000256" key="3">
    <source>
        <dbReference type="SAM" id="SignalP"/>
    </source>
</evidence>